<evidence type="ECO:0000313" key="3">
    <source>
        <dbReference type="Proteomes" id="UP000178636"/>
    </source>
</evidence>
<feature type="region of interest" description="Disordered" evidence="1">
    <location>
        <begin position="1448"/>
        <end position="1495"/>
    </location>
</feature>
<protein>
    <submittedName>
        <fullName evidence="2">Uncharacterized protein</fullName>
    </submittedName>
</protein>
<accession>A0A1G2DGN9</accession>
<comment type="caution">
    <text evidence="2">The sequence shown here is derived from an EMBL/GenBank/DDBJ whole genome shotgun (WGS) entry which is preliminary data.</text>
</comment>
<reference evidence="2 3" key="1">
    <citation type="journal article" date="2016" name="Nat. Commun.">
        <title>Thousands of microbial genomes shed light on interconnected biogeochemical processes in an aquifer system.</title>
        <authorList>
            <person name="Anantharaman K."/>
            <person name="Brown C.T."/>
            <person name="Hug L.A."/>
            <person name="Sharon I."/>
            <person name="Castelle C.J."/>
            <person name="Probst A.J."/>
            <person name="Thomas B.C."/>
            <person name="Singh A."/>
            <person name="Wilkins M.J."/>
            <person name="Karaoz U."/>
            <person name="Brodie E.L."/>
            <person name="Williams K.H."/>
            <person name="Hubbard S.S."/>
            <person name="Banfield J.F."/>
        </authorList>
    </citation>
    <scope>NUCLEOTIDE SEQUENCE [LARGE SCALE GENOMIC DNA]</scope>
</reference>
<evidence type="ECO:0000256" key="1">
    <source>
        <dbReference type="SAM" id="MobiDB-lite"/>
    </source>
</evidence>
<dbReference type="Proteomes" id="UP000178636">
    <property type="component" value="Unassembled WGS sequence"/>
</dbReference>
<name>A0A1G2DGN9_9BACT</name>
<evidence type="ECO:0000313" key="2">
    <source>
        <dbReference type="EMBL" id="OGZ12779.1"/>
    </source>
</evidence>
<feature type="compositionally biased region" description="Gly residues" evidence="1">
    <location>
        <begin position="1455"/>
        <end position="1495"/>
    </location>
</feature>
<proteinExistence type="predicted"/>
<organism evidence="2 3">
    <name type="scientific">Candidatus Lloydbacteria bacterium RIFCSPHIGHO2_02_FULL_54_17</name>
    <dbReference type="NCBI Taxonomy" id="1798664"/>
    <lineage>
        <taxon>Bacteria</taxon>
        <taxon>Candidatus Lloydiibacteriota</taxon>
    </lineage>
</organism>
<sequence>MTGTNAFNNVSFSGNGTKTFMMAASTTNFTIDAGSGLVTLPSTNLTISGNFTNNSANGFAHNNGTVFFGTTTVSLLGSLDNIATVGTAALTALNSTDVAFIDETNKDLRTYRWNGSTWTLLGSLDDIAGATAPALAALNSTDVAFIDWGNDDLRTYRIGGTATGTMTGSSAFNNLTIVGKAALGTNASTTNLTLTNASSTLTAPPLLSVSGNYTNNGTFSSNSGTVYFATSSPATQTLSGTMTGGSLGMTIPTAWNAFHNIQFVGSGTKSFGANASTTGSVTINSGSGAVSAPSLLSVSGNYTNSGTFTAGSGTVYLSGTSPQTLSGTMTGSTNGWNNLTILNNSGTNAQTNPSIVFANNASTTGTFTAAIASTSIRFPANATSSMTNLTLNGQAFGTRIKLRSSIAGTQAGIAVSGVQNVQYVDVADSNACHGNAIEVTNGLNSGGVNCWNFVTSLTVSGRVFEDEGVTYVDADRTLKLRVGTTTPNIYTTTVLAGNGSWQFSGIRTSGGWGAGRPVAVWIDGDPTFRAFTFTKAAVTDQDVVNLDLYKNYVIVKHEAFNGTSTTNADLGEYDYDNNNSIQFTSNAGWLQTKAGQGLYIAPGTEYRPAGPVRLHGNNGNPSPDGDIRLATGLRQDGTATSSIFSAENQTIEFSGNWFASSTSIFTHTGFLNFIATSSIQKTIVATSSPFANISFGGYNGNSGSYTFGANAATTTAGIEIVNGTVTLPSTRLTIGGNFEDMGPGVFLHNNGTVVLDSSSAQTVGYSANNPFNNVEFRGAGTKTFGANRASTTNFTVDVGSGAVTAPSSQLTIAGNYTNNGTFAHNKGTLYFDSASAQSLSGTMTGTSAFGTTTFVGAGSKTFNANASSTSHFTVNSGATVVAPTLLTVGGNYGNNGAFIAHNFGTLYFSSSTAQTLSGTMTGGSALGTTTFLGAGAKTFAANASTTNFTVLSGATVKAPALLSILGDYANSGTFTGGSGIMYFSGAGAQTLSGTMTGASSLASSTVFLGAGTKTFGANAASTSNFSILSDSGAVTAPPLLTIGGNYINNATFTHNSGTVYFSSTSAQTLSGTMTGASAFATTTFLGSGTKSFGANPATIGNFFIDASSGAVTAPSTKLTITGNFTNNATFKHNSGTTTLSGTVPQRLSGTMIGTSAFQNLELANSTASTTFANNASTTNYLYITTPGVKVEFKSAATSSFANTYITGAEGNEIYLFSATPGSRFNIHATGTKMFSYVRLKDSDACSNTGGLSAMNSTNQTNNVCWTFPTLVAELLHYRWRFDNGTEAGATAASQAEDTPLTGTVYVGDRRRLRIQVKNTGTGSTIANYAYRLEYAPGACSAWTPVGAYNSSAEDWTMDLSAYVVNAGATSKNPDLSTPAGTFVSGFLMTATNQTPAHSLTGAPQYTELEYSLRSRSSVTPDTTYCFRVTNAGSIANFTYTQVPQIQVRPNSARGVSGGSGSEEDGGGPPIGGGDPGGGEGGEGGGGGSGGGGDSE</sequence>
<dbReference type="EMBL" id="MHLO01000015">
    <property type="protein sequence ID" value="OGZ12779.1"/>
    <property type="molecule type" value="Genomic_DNA"/>
</dbReference>
<gene>
    <name evidence="2" type="ORF">A3C93_05435</name>
</gene>